<name>A0AAD3TFI1_NEPGR</name>
<dbReference type="AlphaFoldDB" id="A0AAD3TFI1"/>
<keyword evidence="3" id="KW-1185">Reference proteome</keyword>
<proteinExistence type="predicted"/>
<dbReference type="EMBL" id="BSYO01000034">
    <property type="protein sequence ID" value="GMH28226.1"/>
    <property type="molecule type" value="Genomic_DNA"/>
</dbReference>
<comment type="caution">
    <text evidence="2">The sequence shown here is derived from an EMBL/GenBank/DDBJ whole genome shotgun (WGS) entry which is preliminary data.</text>
</comment>
<feature type="transmembrane region" description="Helical" evidence="1">
    <location>
        <begin position="38"/>
        <end position="54"/>
    </location>
</feature>
<reference evidence="2" key="1">
    <citation type="submission" date="2023-05" db="EMBL/GenBank/DDBJ databases">
        <title>Nepenthes gracilis genome sequencing.</title>
        <authorList>
            <person name="Fukushima K."/>
        </authorList>
    </citation>
    <scope>NUCLEOTIDE SEQUENCE</scope>
    <source>
        <strain evidence="2">SING2019-196</strain>
    </source>
</reference>
<organism evidence="2 3">
    <name type="scientific">Nepenthes gracilis</name>
    <name type="common">Slender pitcher plant</name>
    <dbReference type="NCBI Taxonomy" id="150966"/>
    <lineage>
        <taxon>Eukaryota</taxon>
        <taxon>Viridiplantae</taxon>
        <taxon>Streptophyta</taxon>
        <taxon>Embryophyta</taxon>
        <taxon>Tracheophyta</taxon>
        <taxon>Spermatophyta</taxon>
        <taxon>Magnoliopsida</taxon>
        <taxon>eudicotyledons</taxon>
        <taxon>Gunneridae</taxon>
        <taxon>Pentapetalae</taxon>
        <taxon>Caryophyllales</taxon>
        <taxon>Nepenthaceae</taxon>
        <taxon>Nepenthes</taxon>
    </lineage>
</organism>
<keyword evidence="1" id="KW-1133">Transmembrane helix</keyword>
<evidence type="ECO:0000256" key="1">
    <source>
        <dbReference type="SAM" id="Phobius"/>
    </source>
</evidence>
<evidence type="ECO:0000313" key="2">
    <source>
        <dbReference type="EMBL" id="GMH28226.1"/>
    </source>
</evidence>
<dbReference type="Proteomes" id="UP001279734">
    <property type="component" value="Unassembled WGS sequence"/>
</dbReference>
<evidence type="ECO:0000313" key="3">
    <source>
        <dbReference type="Proteomes" id="UP001279734"/>
    </source>
</evidence>
<protein>
    <submittedName>
        <fullName evidence="2">Uncharacterized protein</fullName>
    </submittedName>
</protein>
<keyword evidence="1" id="KW-0812">Transmembrane</keyword>
<sequence length="240" mass="26186">MGIAWTNPRSKTQGCTAPATEASGPIANRLKPTATHNVFLLMVLVVWMLLHMLLTELGSVSAGVDVQPTATHNVFLLMVLPEAVDVPAWAHWYCVRVLYCLDVGSPGLILWCALNWMIVDVTKLCPDAAAVVDALLVSDLILRCGLPNLECPFFFELPSCTDLKHPIIHSLLQQLKRIDAVEDYSVTLSFTDAMLVAGQVVRQRNLQNDAMSSDVGSGGLKRGSSCLLFFCTVSLFSQLN</sequence>
<accession>A0AAD3TFI1</accession>
<gene>
    <name evidence="2" type="ORF">Nepgr_030069</name>
</gene>
<keyword evidence="1" id="KW-0472">Membrane</keyword>